<evidence type="ECO:0000313" key="1">
    <source>
        <dbReference type="EMBL" id="GFN80345.1"/>
    </source>
</evidence>
<organism evidence="1 2">
    <name type="scientific">Plakobranchus ocellatus</name>
    <dbReference type="NCBI Taxonomy" id="259542"/>
    <lineage>
        <taxon>Eukaryota</taxon>
        <taxon>Metazoa</taxon>
        <taxon>Spiralia</taxon>
        <taxon>Lophotrochozoa</taxon>
        <taxon>Mollusca</taxon>
        <taxon>Gastropoda</taxon>
        <taxon>Heterobranchia</taxon>
        <taxon>Euthyneura</taxon>
        <taxon>Panpulmonata</taxon>
        <taxon>Sacoglossa</taxon>
        <taxon>Placobranchoidea</taxon>
        <taxon>Plakobranchidae</taxon>
        <taxon>Plakobranchus</taxon>
    </lineage>
</organism>
<accession>A0AAV3XZG6</accession>
<proteinExistence type="predicted"/>
<evidence type="ECO:0000313" key="2">
    <source>
        <dbReference type="Proteomes" id="UP000735302"/>
    </source>
</evidence>
<keyword evidence="2" id="KW-1185">Reference proteome</keyword>
<dbReference type="Proteomes" id="UP000735302">
    <property type="component" value="Unassembled WGS sequence"/>
</dbReference>
<comment type="caution">
    <text evidence="1">The sequence shown here is derived from an EMBL/GenBank/DDBJ whole genome shotgun (WGS) entry which is preliminary data.</text>
</comment>
<name>A0AAV3XZG6_9GAST</name>
<dbReference type="EMBL" id="BLXT01000823">
    <property type="protein sequence ID" value="GFN80345.1"/>
    <property type="molecule type" value="Genomic_DNA"/>
</dbReference>
<gene>
    <name evidence="1" type="ORF">PoB_000685100</name>
</gene>
<protein>
    <submittedName>
        <fullName evidence="1">Uncharacterized protein</fullName>
    </submittedName>
</protein>
<reference evidence="1 2" key="1">
    <citation type="journal article" date="2021" name="Elife">
        <title>Chloroplast acquisition without the gene transfer in kleptoplastic sea slugs, Plakobranchus ocellatus.</title>
        <authorList>
            <person name="Maeda T."/>
            <person name="Takahashi S."/>
            <person name="Yoshida T."/>
            <person name="Shimamura S."/>
            <person name="Takaki Y."/>
            <person name="Nagai Y."/>
            <person name="Toyoda A."/>
            <person name="Suzuki Y."/>
            <person name="Arimoto A."/>
            <person name="Ishii H."/>
            <person name="Satoh N."/>
            <person name="Nishiyama T."/>
            <person name="Hasebe M."/>
            <person name="Maruyama T."/>
            <person name="Minagawa J."/>
            <person name="Obokata J."/>
            <person name="Shigenobu S."/>
        </authorList>
    </citation>
    <scope>NUCLEOTIDE SEQUENCE [LARGE SCALE GENOMIC DNA]</scope>
</reference>
<sequence>MAIKLSFCSKTNPINFASPVTGSAGRPGEGLIVAAAACRPVLRTISEKRFPLLMRRVASPPGDPRHGRGRA</sequence>
<dbReference type="AlphaFoldDB" id="A0AAV3XZG6"/>